<name>E2SFQ6_9ACTN</name>
<organism evidence="2 3">
    <name type="scientific">Aeromicrobium marinum DSM 15272</name>
    <dbReference type="NCBI Taxonomy" id="585531"/>
    <lineage>
        <taxon>Bacteria</taxon>
        <taxon>Bacillati</taxon>
        <taxon>Actinomycetota</taxon>
        <taxon>Actinomycetes</taxon>
        <taxon>Propionibacteriales</taxon>
        <taxon>Nocardioidaceae</taxon>
        <taxon>Aeromicrobium</taxon>
    </lineage>
</organism>
<keyword evidence="2" id="KW-0489">Methyltransferase</keyword>
<dbReference type="Proteomes" id="UP000003111">
    <property type="component" value="Unassembled WGS sequence"/>
</dbReference>
<dbReference type="Pfam" id="PF13649">
    <property type="entry name" value="Methyltransf_25"/>
    <property type="match status" value="1"/>
</dbReference>
<dbReference type="GO" id="GO:0032259">
    <property type="term" value="P:methylation"/>
    <property type="evidence" value="ECO:0007669"/>
    <property type="project" value="UniProtKB-KW"/>
</dbReference>
<evidence type="ECO:0000259" key="1">
    <source>
        <dbReference type="Pfam" id="PF13649"/>
    </source>
</evidence>
<evidence type="ECO:0000313" key="3">
    <source>
        <dbReference type="Proteomes" id="UP000003111"/>
    </source>
</evidence>
<dbReference type="PANTHER" id="PTHR12843:SF5">
    <property type="entry name" value="EEF1A LYSINE METHYLTRANSFERASE 2"/>
    <property type="match status" value="1"/>
</dbReference>
<dbReference type="InterPro" id="IPR029063">
    <property type="entry name" value="SAM-dependent_MTases_sf"/>
</dbReference>
<feature type="domain" description="Methyltransferase" evidence="1">
    <location>
        <begin position="47"/>
        <end position="142"/>
    </location>
</feature>
<dbReference type="EMBL" id="ACLF03000013">
    <property type="protein sequence ID" value="EFQ82023.1"/>
    <property type="molecule type" value="Genomic_DNA"/>
</dbReference>
<proteinExistence type="predicted"/>
<reference evidence="2" key="1">
    <citation type="submission" date="2010-08" db="EMBL/GenBank/DDBJ databases">
        <authorList>
            <person name="Muzny D."/>
            <person name="Qin X."/>
            <person name="Buhay C."/>
            <person name="Dugan-Rocha S."/>
            <person name="Ding Y."/>
            <person name="Chen G."/>
            <person name="Hawes A."/>
            <person name="Holder M."/>
            <person name="Jhangiani S."/>
            <person name="Johnson A."/>
            <person name="Khan Z."/>
            <person name="Li Z."/>
            <person name="Liu W."/>
            <person name="Liu X."/>
            <person name="Perez L."/>
            <person name="Shen H."/>
            <person name="Wang Q."/>
            <person name="Watt J."/>
            <person name="Xi L."/>
            <person name="Xin Y."/>
            <person name="Zhou J."/>
            <person name="Deng J."/>
            <person name="Jiang H."/>
            <person name="Liu Y."/>
            <person name="Qu J."/>
            <person name="Song X.-Z."/>
            <person name="Zhang L."/>
            <person name="Villasana D."/>
            <person name="Johnson A."/>
            <person name="Liu J."/>
            <person name="Liyanage D."/>
            <person name="Lorensuhewa L."/>
            <person name="Robinson T."/>
            <person name="Song A."/>
            <person name="Song B.-B."/>
            <person name="Dinh H."/>
            <person name="Thornton R."/>
            <person name="Coyle M."/>
            <person name="Francisco L."/>
            <person name="Jackson L."/>
            <person name="Javaid M."/>
            <person name="Korchina V."/>
            <person name="Kovar C."/>
            <person name="Mata R."/>
            <person name="Mathew T."/>
            <person name="Ngo R."/>
            <person name="Nguyen L."/>
            <person name="Nguyen N."/>
            <person name="Okwuonu G."/>
            <person name="Ongeri F."/>
            <person name="Pham C."/>
            <person name="Simmons D."/>
            <person name="Wilczek-Boney K."/>
            <person name="Hale W."/>
            <person name="Jakkamsetti A."/>
            <person name="Pham P."/>
            <person name="Ruth R."/>
            <person name="San Lucas F."/>
            <person name="Warren J."/>
            <person name="Zhang J."/>
            <person name="Zhao Z."/>
            <person name="Zhou C."/>
            <person name="Zhu D."/>
            <person name="Lee S."/>
            <person name="Bess C."/>
            <person name="Blankenburg K."/>
            <person name="Forbes L."/>
            <person name="Fu Q."/>
            <person name="Gubbala S."/>
            <person name="Hirani K."/>
            <person name="Jayaseelan J.C."/>
            <person name="Lara F."/>
            <person name="Munidasa M."/>
            <person name="Palculict T."/>
            <person name="Patil S."/>
            <person name="Pu L.-L."/>
            <person name="Saada N."/>
            <person name="Tang L."/>
            <person name="Weissenberger G."/>
            <person name="Zhu Y."/>
            <person name="Hemphill L."/>
            <person name="Shang Y."/>
            <person name="Youmans B."/>
            <person name="Ayvaz T."/>
            <person name="Ross M."/>
            <person name="Santibanez J."/>
            <person name="Aqrawi P."/>
            <person name="Gross S."/>
            <person name="Joshi V."/>
            <person name="Fowler G."/>
            <person name="Nazareth L."/>
            <person name="Reid J."/>
            <person name="Worley K."/>
            <person name="Petrosino J."/>
            <person name="Highlander S."/>
            <person name="Gibbs R."/>
        </authorList>
    </citation>
    <scope>NUCLEOTIDE SEQUENCE [LARGE SCALE GENOMIC DNA]</scope>
    <source>
        <strain evidence="2">DSM 15272</strain>
    </source>
</reference>
<dbReference type="HOGENOM" id="CLU_082414_0_0_11"/>
<dbReference type="InterPro" id="IPR041698">
    <property type="entry name" value="Methyltransf_25"/>
</dbReference>
<accession>E2SFQ6</accession>
<protein>
    <submittedName>
        <fullName evidence="2">Methyltransferase domain protein</fullName>
    </submittedName>
</protein>
<dbReference type="SUPFAM" id="SSF53335">
    <property type="entry name" value="S-adenosyl-L-methionine-dependent methyltransferases"/>
    <property type="match status" value="1"/>
</dbReference>
<sequence length="207" mass="22734">MMRDPKDDHWNAVYGSKADTDTSWYEPKPTDSLAMLDRLGVVIGQSVIDVGGGTSTLVDSLWGRGHRDLAVLDVSAEALRQSRERLGKDGEQVEWVVADLTEWAPSRRYDVWHDRAVFHFLTDPDARAAYLTSLRTAVQPGGAFVVATFALSGPEHCSGLPVARHSAEGLIDALGPGFEVIDQREIIHTTPWGSEQPFTWLGGRVVP</sequence>
<dbReference type="PANTHER" id="PTHR12843">
    <property type="entry name" value="PROTEIN-LYSINE N-METHYLTRANSFERASE METTL10"/>
    <property type="match status" value="1"/>
</dbReference>
<evidence type="ECO:0000313" key="2">
    <source>
        <dbReference type="EMBL" id="EFQ82023.1"/>
    </source>
</evidence>
<dbReference type="AlphaFoldDB" id="E2SFQ6"/>
<dbReference type="Gene3D" id="3.40.50.150">
    <property type="entry name" value="Vaccinia Virus protein VP39"/>
    <property type="match status" value="1"/>
</dbReference>
<keyword evidence="2" id="KW-0808">Transferase</keyword>
<comment type="caution">
    <text evidence="2">The sequence shown here is derived from an EMBL/GenBank/DDBJ whole genome shotgun (WGS) entry which is preliminary data.</text>
</comment>
<gene>
    <name evidence="2" type="ORF">HMPREF0063_12865</name>
</gene>
<keyword evidence="3" id="KW-1185">Reference proteome</keyword>
<dbReference type="GO" id="GO:0008168">
    <property type="term" value="F:methyltransferase activity"/>
    <property type="evidence" value="ECO:0007669"/>
    <property type="project" value="UniProtKB-KW"/>
</dbReference>
<dbReference type="eggNOG" id="COG0500">
    <property type="taxonomic scope" value="Bacteria"/>
</dbReference>
<dbReference type="CDD" id="cd02440">
    <property type="entry name" value="AdoMet_MTases"/>
    <property type="match status" value="1"/>
</dbReference>